<dbReference type="PROSITE" id="PS00086">
    <property type="entry name" value="CYTOCHROME_P450"/>
    <property type="match status" value="1"/>
</dbReference>
<dbReference type="SUPFAM" id="SSF48264">
    <property type="entry name" value="Cytochrome P450"/>
    <property type="match status" value="1"/>
</dbReference>
<evidence type="ECO:0000256" key="7">
    <source>
        <dbReference type="ARBA" id="ARBA00023004"/>
    </source>
</evidence>
<dbReference type="GO" id="GO:0016705">
    <property type="term" value="F:oxidoreductase activity, acting on paired donors, with incorporation or reduction of molecular oxygen"/>
    <property type="evidence" value="ECO:0007669"/>
    <property type="project" value="InterPro"/>
</dbReference>
<dbReference type="GO" id="GO:0020037">
    <property type="term" value="F:heme binding"/>
    <property type="evidence" value="ECO:0007669"/>
    <property type="project" value="InterPro"/>
</dbReference>
<proteinExistence type="inferred from homology"/>
<dbReference type="InterPro" id="IPR017972">
    <property type="entry name" value="Cyt_P450_CS"/>
</dbReference>
<dbReference type="GO" id="GO:0004497">
    <property type="term" value="F:monooxygenase activity"/>
    <property type="evidence" value="ECO:0007669"/>
    <property type="project" value="UniProtKB-KW"/>
</dbReference>
<comment type="similarity">
    <text evidence="3 10">Belongs to the cytochrome P450 family.</text>
</comment>
<evidence type="ECO:0000256" key="3">
    <source>
        <dbReference type="ARBA" id="ARBA00010617"/>
    </source>
</evidence>
<gene>
    <name evidence="12" type="ORF">P691DRAFT_804801</name>
</gene>
<keyword evidence="8 10" id="KW-0503">Monooxygenase</keyword>
<dbReference type="GO" id="GO:0005506">
    <property type="term" value="F:iron ion binding"/>
    <property type="evidence" value="ECO:0007669"/>
    <property type="project" value="InterPro"/>
</dbReference>
<dbReference type="CDD" id="cd11065">
    <property type="entry name" value="CYP64-like"/>
    <property type="match status" value="1"/>
</dbReference>
<feature type="binding site" description="axial binding residue" evidence="9">
    <location>
        <position position="447"/>
    </location>
    <ligand>
        <name>heme</name>
        <dbReference type="ChEBI" id="CHEBI:30413"/>
    </ligand>
    <ligandPart>
        <name>Fe</name>
        <dbReference type="ChEBI" id="CHEBI:18248"/>
    </ligandPart>
</feature>
<evidence type="ECO:0000256" key="2">
    <source>
        <dbReference type="ARBA" id="ARBA00005179"/>
    </source>
</evidence>
<dbReference type="InterPro" id="IPR036396">
    <property type="entry name" value="Cyt_P450_sf"/>
</dbReference>
<keyword evidence="7 9" id="KW-0408">Iron</keyword>
<keyword evidence="4 9" id="KW-0349">Heme</keyword>
<evidence type="ECO:0000313" key="13">
    <source>
        <dbReference type="Proteomes" id="UP000807342"/>
    </source>
</evidence>
<comment type="cofactor">
    <cofactor evidence="1 9">
        <name>heme</name>
        <dbReference type="ChEBI" id="CHEBI:30413"/>
    </cofactor>
</comment>
<organism evidence="12 13">
    <name type="scientific">Macrolepiota fuliginosa MF-IS2</name>
    <dbReference type="NCBI Taxonomy" id="1400762"/>
    <lineage>
        <taxon>Eukaryota</taxon>
        <taxon>Fungi</taxon>
        <taxon>Dikarya</taxon>
        <taxon>Basidiomycota</taxon>
        <taxon>Agaricomycotina</taxon>
        <taxon>Agaricomycetes</taxon>
        <taxon>Agaricomycetidae</taxon>
        <taxon>Agaricales</taxon>
        <taxon>Agaricineae</taxon>
        <taxon>Agaricaceae</taxon>
        <taxon>Macrolepiota</taxon>
    </lineage>
</organism>
<dbReference type="InterPro" id="IPR001128">
    <property type="entry name" value="Cyt_P450"/>
</dbReference>
<dbReference type="PANTHER" id="PTHR46300:SF7">
    <property type="entry name" value="P450, PUTATIVE (EUROFUNG)-RELATED"/>
    <property type="match status" value="1"/>
</dbReference>
<evidence type="ECO:0000256" key="1">
    <source>
        <dbReference type="ARBA" id="ARBA00001971"/>
    </source>
</evidence>
<sequence>MSLDQQITWLALLSLAVVTISVALKSRKSSLPYPPGPKRLPLLGNLLDLPKTTEWETYTKWSKEYDSDIIYINLAGTHVLVLNTLKAALDLLNKRSAKYSSRAPFVMANELVGWEWLPGGMAYGKRWRARRRLVQQHFDPANPSMYQHWQLHYAKNLLLNMLGTPEKTWDHVSHMVAGAIISIAYGIEVQPKDDPYVKLAVEGSHSLIDTMVPGKYLVDSLPFLKHLPDWFPGAGFKREANKYKEVTARFRKEPFLATVDAMNKGIAQPSFVSQCLQAISENTTNSDQAKEERIATMDMAANIYLGGADTTMSGIGMFLLAMVSYPQVQKKAHEELDRVLGHGRLPEFADKDSLPYLDAIVKEVFRWKPTTPIGVPHYSTEDDEYRGYYIPKNTLVIGNARAILHDEKTYPQPEKFLPERFLTKEGNINPDIQDPSVAAFGFGRRECPGKHVGISATWLIAAYILSAFTLNKPTDPITGEIIEPGTANHSGLVTPMPFSPKITPRSGKAIEMIRMLGR</sequence>
<evidence type="ECO:0000256" key="9">
    <source>
        <dbReference type="PIRSR" id="PIRSR602401-1"/>
    </source>
</evidence>
<keyword evidence="5 9" id="KW-0479">Metal-binding</keyword>
<feature type="chain" id="PRO_5040291410" evidence="11">
    <location>
        <begin position="24"/>
        <end position="518"/>
    </location>
</feature>
<comment type="pathway">
    <text evidence="2">Secondary metabolite biosynthesis.</text>
</comment>
<dbReference type="OrthoDB" id="2789670at2759"/>
<dbReference type="AlphaFoldDB" id="A0A9P5X8G6"/>
<reference evidence="12" key="1">
    <citation type="submission" date="2020-11" db="EMBL/GenBank/DDBJ databases">
        <authorList>
            <consortium name="DOE Joint Genome Institute"/>
            <person name="Ahrendt S."/>
            <person name="Riley R."/>
            <person name="Andreopoulos W."/>
            <person name="Labutti K."/>
            <person name="Pangilinan J."/>
            <person name="Ruiz-Duenas F.J."/>
            <person name="Barrasa J.M."/>
            <person name="Sanchez-Garcia M."/>
            <person name="Camarero S."/>
            <person name="Miyauchi S."/>
            <person name="Serrano A."/>
            <person name="Linde D."/>
            <person name="Babiker R."/>
            <person name="Drula E."/>
            <person name="Ayuso-Fernandez I."/>
            <person name="Pacheco R."/>
            <person name="Padilla G."/>
            <person name="Ferreira P."/>
            <person name="Barriuso J."/>
            <person name="Kellner H."/>
            <person name="Castanera R."/>
            <person name="Alfaro M."/>
            <person name="Ramirez L."/>
            <person name="Pisabarro A.G."/>
            <person name="Kuo A."/>
            <person name="Tritt A."/>
            <person name="Lipzen A."/>
            <person name="He G."/>
            <person name="Yan M."/>
            <person name="Ng V."/>
            <person name="Cullen D."/>
            <person name="Martin F."/>
            <person name="Rosso M.-N."/>
            <person name="Henrissat B."/>
            <person name="Hibbett D."/>
            <person name="Martinez A.T."/>
            <person name="Grigoriev I.V."/>
        </authorList>
    </citation>
    <scope>NUCLEOTIDE SEQUENCE</scope>
    <source>
        <strain evidence="12">MF-IS2</strain>
    </source>
</reference>
<dbReference type="Proteomes" id="UP000807342">
    <property type="component" value="Unassembled WGS sequence"/>
</dbReference>
<comment type="caution">
    <text evidence="12">The sequence shown here is derived from an EMBL/GenBank/DDBJ whole genome shotgun (WGS) entry which is preliminary data.</text>
</comment>
<dbReference type="InterPro" id="IPR002401">
    <property type="entry name" value="Cyt_P450_E_grp-I"/>
</dbReference>
<feature type="signal peptide" evidence="11">
    <location>
        <begin position="1"/>
        <end position="23"/>
    </location>
</feature>
<evidence type="ECO:0000256" key="5">
    <source>
        <dbReference type="ARBA" id="ARBA00022723"/>
    </source>
</evidence>
<accession>A0A9P5X8G6</accession>
<dbReference type="EMBL" id="MU151267">
    <property type="protein sequence ID" value="KAF9446025.1"/>
    <property type="molecule type" value="Genomic_DNA"/>
</dbReference>
<evidence type="ECO:0000256" key="11">
    <source>
        <dbReference type="SAM" id="SignalP"/>
    </source>
</evidence>
<evidence type="ECO:0000256" key="8">
    <source>
        <dbReference type="ARBA" id="ARBA00023033"/>
    </source>
</evidence>
<keyword evidence="11" id="KW-0732">Signal</keyword>
<name>A0A9P5X8G6_9AGAR</name>
<dbReference type="PANTHER" id="PTHR46300">
    <property type="entry name" value="P450, PUTATIVE (EUROFUNG)-RELATED-RELATED"/>
    <property type="match status" value="1"/>
</dbReference>
<evidence type="ECO:0000256" key="10">
    <source>
        <dbReference type="RuleBase" id="RU000461"/>
    </source>
</evidence>
<evidence type="ECO:0000313" key="12">
    <source>
        <dbReference type="EMBL" id="KAF9446025.1"/>
    </source>
</evidence>
<dbReference type="Pfam" id="PF00067">
    <property type="entry name" value="p450"/>
    <property type="match status" value="1"/>
</dbReference>
<dbReference type="InterPro" id="IPR050364">
    <property type="entry name" value="Cytochrome_P450_fung"/>
</dbReference>
<dbReference type="PRINTS" id="PR00463">
    <property type="entry name" value="EP450I"/>
</dbReference>
<evidence type="ECO:0000256" key="4">
    <source>
        <dbReference type="ARBA" id="ARBA00022617"/>
    </source>
</evidence>
<protein>
    <submittedName>
        <fullName evidence="12">Cytochrome P450</fullName>
    </submittedName>
</protein>
<keyword evidence="13" id="KW-1185">Reference proteome</keyword>
<keyword evidence="6 10" id="KW-0560">Oxidoreductase</keyword>
<dbReference type="Gene3D" id="1.10.630.10">
    <property type="entry name" value="Cytochrome P450"/>
    <property type="match status" value="1"/>
</dbReference>
<evidence type="ECO:0000256" key="6">
    <source>
        <dbReference type="ARBA" id="ARBA00023002"/>
    </source>
</evidence>